<keyword evidence="1" id="KW-0812">Transmembrane</keyword>
<reference evidence="2 3" key="1">
    <citation type="submission" date="2019-06" db="EMBL/GenBank/DDBJ databases">
        <title>Sequencing the genomes of 1000 actinobacteria strains.</title>
        <authorList>
            <person name="Klenk H.-P."/>
        </authorList>
    </citation>
    <scope>NUCLEOTIDE SEQUENCE [LARGE SCALE GENOMIC DNA]</scope>
    <source>
        <strain evidence="2 3">DSM 102200</strain>
    </source>
</reference>
<dbReference type="AlphaFoldDB" id="A0A543CIE1"/>
<feature type="transmembrane region" description="Helical" evidence="1">
    <location>
        <begin position="33"/>
        <end position="55"/>
    </location>
</feature>
<dbReference type="Proteomes" id="UP000316096">
    <property type="component" value="Unassembled WGS sequence"/>
</dbReference>
<gene>
    <name evidence="2" type="ORF">FB559_2411</name>
</gene>
<feature type="transmembrane region" description="Helical" evidence="1">
    <location>
        <begin position="62"/>
        <end position="82"/>
    </location>
</feature>
<keyword evidence="1" id="KW-0472">Membrane</keyword>
<sequence length="138" mass="14430">MGLLLRLAVFAGLGVDAYIHIHLAPDAGHTGTITATTLFWVQGVLAAVVAILVLVRPRPVPYLIAFLVAASALGAVLLYRYVDVGTLGPLPEMYEPVWYADKVTAAVAEAVATVAAAIGFMYTRTGSTAAHRGSPARV</sequence>
<evidence type="ECO:0000256" key="1">
    <source>
        <dbReference type="SAM" id="Phobius"/>
    </source>
</evidence>
<proteinExistence type="predicted"/>
<feature type="transmembrane region" description="Helical" evidence="1">
    <location>
        <begin position="102"/>
        <end position="122"/>
    </location>
</feature>
<keyword evidence="1" id="KW-1133">Transmembrane helix</keyword>
<name>A0A543CIE1_9ACTN</name>
<protein>
    <submittedName>
        <fullName evidence="2">Uncharacterized protein</fullName>
    </submittedName>
</protein>
<dbReference type="EMBL" id="VFOZ01000001">
    <property type="protein sequence ID" value="TQL96858.1"/>
    <property type="molecule type" value="Genomic_DNA"/>
</dbReference>
<organism evidence="2 3">
    <name type="scientific">Actinoallomurus bryophytorum</name>
    <dbReference type="NCBI Taxonomy" id="1490222"/>
    <lineage>
        <taxon>Bacteria</taxon>
        <taxon>Bacillati</taxon>
        <taxon>Actinomycetota</taxon>
        <taxon>Actinomycetes</taxon>
        <taxon>Streptosporangiales</taxon>
        <taxon>Thermomonosporaceae</taxon>
        <taxon>Actinoallomurus</taxon>
    </lineage>
</organism>
<keyword evidence="3" id="KW-1185">Reference proteome</keyword>
<accession>A0A543CIE1</accession>
<evidence type="ECO:0000313" key="2">
    <source>
        <dbReference type="EMBL" id="TQL96858.1"/>
    </source>
</evidence>
<dbReference type="OrthoDB" id="3297181at2"/>
<comment type="caution">
    <text evidence="2">The sequence shown here is derived from an EMBL/GenBank/DDBJ whole genome shotgun (WGS) entry which is preliminary data.</text>
</comment>
<evidence type="ECO:0000313" key="3">
    <source>
        <dbReference type="Proteomes" id="UP000316096"/>
    </source>
</evidence>
<dbReference type="RefSeq" id="WP_141955663.1">
    <property type="nucleotide sequence ID" value="NZ_VFOZ01000001.1"/>
</dbReference>